<dbReference type="AlphaFoldDB" id="A0A9P5YCE6"/>
<evidence type="ECO:0000259" key="1">
    <source>
        <dbReference type="PROSITE" id="PS50097"/>
    </source>
</evidence>
<proteinExistence type="predicted"/>
<dbReference type="CDD" id="cd18186">
    <property type="entry name" value="BTB_POZ_ZBTB_KLHL-like"/>
    <property type="match status" value="1"/>
</dbReference>
<reference evidence="2" key="1">
    <citation type="submission" date="2020-11" db="EMBL/GenBank/DDBJ databases">
        <authorList>
            <consortium name="DOE Joint Genome Institute"/>
            <person name="Ahrendt S."/>
            <person name="Riley R."/>
            <person name="Andreopoulos W."/>
            <person name="Labutti K."/>
            <person name="Pangilinan J."/>
            <person name="Ruiz-Duenas F.J."/>
            <person name="Barrasa J.M."/>
            <person name="Sanchez-Garcia M."/>
            <person name="Camarero S."/>
            <person name="Miyauchi S."/>
            <person name="Serrano A."/>
            <person name="Linde D."/>
            <person name="Babiker R."/>
            <person name="Drula E."/>
            <person name="Ayuso-Fernandez I."/>
            <person name="Pacheco R."/>
            <person name="Padilla G."/>
            <person name="Ferreira P."/>
            <person name="Barriuso J."/>
            <person name="Kellner H."/>
            <person name="Castanera R."/>
            <person name="Alfaro M."/>
            <person name="Ramirez L."/>
            <person name="Pisabarro A.G."/>
            <person name="Kuo A."/>
            <person name="Tritt A."/>
            <person name="Lipzen A."/>
            <person name="He G."/>
            <person name="Yan M."/>
            <person name="Ng V."/>
            <person name="Cullen D."/>
            <person name="Martin F."/>
            <person name="Rosso M.-N."/>
            <person name="Henrissat B."/>
            <person name="Hibbett D."/>
            <person name="Martinez A.T."/>
            <person name="Grigoriev I.V."/>
        </authorList>
    </citation>
    <scope>NUCLEOTIDE SEQUENCE</scope>
    <source>
        <strain evidence="2">CBS 247.69</strain>
    </source>
</reference>
<feature type="domain" description="BTB" evidence="1">
    <location>
        <begin position="26"/>
        <end position="99"/>
    </location>
</feature>
<dbReference type="SMART" id="SM00225">
    <property type="entry name" value="BTB"/>
    <property type="match status" value="1"/>
</dbReference>
<dbReference type="OrthoDB" id="3036049at2759"/>
<dbReference type="EMBL" id="MU150249">
    <property type="protein sequence ID" value="KAF9465095.1"/>
    <property type="molecule type" value="Genomic_DNA"/>
</dbReference>
<gene>
    <name evidence="2" type="ORF">BDZ94DRAFT_1214956</name>
</gene>
<dbReference type="PROSITE" id="PS50097">
    <property type="entry name" value="BTB"/>
    <property type="match status" value="1"/>
</dbReference>
<name>A0A9P5YCE6_9AGAR</name>
<dbReference type="Proteomes" id="UP000807353">
    <property type="component" value="Unassembled WGS sequence"/>
</dbReference>
<dbReference type="Gene3D" id="3.30.710.10">
    <property type="entry name" value="Potassium Channel Kv1.1, Chain A"/>
    <property type="match status" value="1"/>
</dbReference>
<comment type="caution">
    <text evidence="2">The sequence shown here is derived from an EMBL/GenBank/DDBJ whole genome shotgun (WGS) entry which is preliminary data.</text>
</comment>
<evidence type="ECO:0000313" key="3">
    <source>
        <dbReference type="Proteomes" id="UP000807353"/>
    </source>
</evidence>
<dbReference type="SUPFAM" id="SSF54695">
    <property type="entry name" value="POZ domain"/>
    <property type="match status" value="1"/>
</dbReference>
<protein>
    <recommendedName>
        <fullName evidence="1">BTB domain-containing protein</fullName>
    </recommendedName>
</protein>
<accession>A0A9P5YCE6</accession>
<sequence length="323" mass="36590">MDSPPLLYGNLGSSSINSPPPIPWYEDGNLVLEAGNTRFRISKGVLAAQSPVFQEMLSFPQPPDEEAFDGCPVVRLYDSPDDVGYFLKAIYDSSYFEPPPSPTEISIVAGVLRLSTKYQVDYLRHRAIRHLGTLYPLTLAAFDKRQETRTTPWKDNTAFFVSLLVRELDLLWVLPSVLYCVCSCPVEDIVQGFLWNGSRMQMNGGDRAKCLQALLVLANLEHRDILNFLTLSSVEGCSSPGACNTHRLTTLRSLNTTRDILNPLDSFDEWEWYLKELCQACLEVSKRSHFPAREALWESLPEIFGLPKWLELDKLRRKALEKA</sequence>
<keyword evidence="3" id="KW-1185">Reference proteome</keyword>
<dbReference type="InterPro" id="IPR000210">
    <property type="entry name" value="BTB/POZ_dom"/>
</dbReference>
<dbReference type="InterPro" id="IPR011333">
    <property type="entry name" value="SKP1/BTB/POZ_sf"/>
</dbReference>
<dbReference type="Pfam" id="PF00651">
    <property type="entry name" value="BTB"/>
    <property type="match status" value="1"/>
</dbReference>
<organism evidence="2 3">
    <name type="scientific">Collybia nuda</name>
    <dbReference type="NCBI Taxonomy" id="64659"/>
    <lineage>
        <taxon>Eukaryota</taxon>
        <taxon>Fungi</taxon>
        <taxon>Dikarya</taxon>
        <taxon>Basidiomycota</taxon>
        <taxon>Agaricomycotina</taxon>
        <taxon>Agaricomycetes</taxon>
        <taxon>Agaricomycetidae</taxon>
        <taxon>Agaricales</taxon>
        <taxon>Tricholomatineae</taxon>
        <taxon>Clitocybaceae</taxon>
        <taxon>Collybia</taxon>
    </lineage>
</organism>
<evidence type="ECO:0000313" key="2">
    <source>
        <dbReference type="EMBL" id="KAF9465095.1"/>
    </source>
</evidence>